<evidence type="ECO:0000256" key="3">
    <source>
        <dbReference type="HAMAP-Rule" id="MF_00272"/>
    </source>
</evidence>
<dbReference type="GO" id="GO:0005960">
    <property type="term" value="C:glycine cleavage complex"/>
    <property type="evidence" value="ECO:0007669"/>
    <property type="project" value="InterPro"/>
</dbReference>
<dbReference type="NCBIfam" id="TIGR00527">
    <property type="entry name" value="gcvH"/>
    <property type="match status" value="1"/>
</dbReference>
<protein>
    <recommendedName>
        <fullName evidence="3">Glycine cleavage system H protein</fullName>
    </recommendedName>
</protein>
<gene>
    <name evidence="3" type="primary">gcvH</name>
    <name evidence="6" type="ORF">EDC26_101239</name>
</gene>
<dbReference type="SUPFAM" id="SSF51230">
    <property type="entry name" value="Single hybrid motif"/>
    <property type="match status" value="1"/>
</dbReference>
<proteinExistence type="inferred from homology"/>
<evidence type="ECO:0000256" key="2">
    <source>
        <dbReference type="ARBA" id="ARBA00022823"/>
    </source>
</evidence>
<dbReference type="AlphaFoldDB" id="A0A4R3MH81"/>
<name>A0A4R3MH81_9BURK</name>
<dbReference type="InterPro" id="IPR002930">
    <property type="entry name" value="GCV_H"/>
</dbReference>
<evidence type="ECO:0000256" key="1">
    <source>
        <dbReference type="ARBA" id="ARBA00009249"/>
    </source>
</evidence>
<dbReference type="NCBIfam" id="NF002270">
    <property type="entry name" value="PRK01202.1"/>
    <property type="match status" value="1"/>
</dbReference>
<dbReference type="HAMAP" id="MF_00272">
    <property type="entry name" value="GcvH"/>
    <property type="match status" value="1"/>
</dbReference>
<evidence type="ECO:0000256" key="4">
    <source>
        <dbReference type="PIRSR" id="PIRSR617453-50"/>
    </source>
</evidence>
<comment type="similarity">
    <text evidence="1 3">Belongs to the GcvH family.</text>
</comment>
<sequence length="126" mass="13238">MSLPSDRKYTSSHEWVKAEGDVFLVGITDTAQDQLGDLVFVGDVHPGTTLAADETAGVVESVKAASDIYAPIAGEIVAFNEALDAEPNLINEAPFDTWIFKIKPTNAADVSALLDAAAYEAVVNAG</sequence>
<dbReference type="PROSITE" id="PS00189">
    <property type="entry name" value="LIPOYL"/>
    <property type="match status" value="1"/>
</dbReference>
<evidence type="ECO:0000313" key="6">
    <source>
        <dbReference type="EMBL" id="TCT11015.1"/>
    </source>
</evidence>
<dbReference type="GO" id="GO:0009249">
    <property type="term" value="P:protein lipoylation"/>
    <property type="evidence" value="ECO:0007669"/>
    <property type="project" value="TreeGrafter"/>
</dbReference>
<dbReference type="OrthoDB" id="9796712at2"/>
<dbReference type="PANTHER" id="PTHR11715:SF3">
    <property type="entry name" value="GLYCINE CLEAVAGE SYSTEM H PROTEIN-RELATED"/>
    <property type="match status" value="1"/>
</dbReference>
<dbReference type="InterPro" id="IPR017453">
    <property type="entry name" value="GCV_H_sub"/>
</dbReference>
<reference evidence="6 7" key="1">
    <citation type="submission" date="2019-03" db="EMBL/GenBank/DDBJ databases">
        <title>Genomic Encyclopedia of Type Strains, Phase IV (KMG-IV): sequencing the most valuable type-strain genomes for metagenomic binning, comparative biology and taxonomic classification.</title>
        <authorList>
            <person name="Goeker M."/>
        </authorList>
    </citation>
    <scope>NUCLEOTIDE SEQUENCE [LARGE SCALE GENOMIC DNA]</scope>
    <source>
        <strain evidence="6 7">DSM 24591</strain>
    </source>
</reference>
<keyword evidence="2 3" id="KW-0450">Lipoyl</keyword>
<dbReference type="GO" id="GO:0005829">
    <property type="term" value="C:cytosol"/>
    <property type="evidence" value="ECO:0007669"/>
    <property type="project" value="TreeGrafter"/>
</dbReference>
<dbReference type="Pfam" id="PF01597">
    <property type="entry name" value="GCV_H"/>
    <property type="match status" value="1"/>
</dbReference>
<dbReference type="PANTHER" id="PTHR11715">
    <property type="entry name" value="GLYCINE CLEAVAGE SYSTEM H PROTEIN"/>
    <property type="match status" value="1"/>
</dbReference>
<feature type="domain" description="Lipoyl-binding" evidence="5">
    <location>
        <begin position="22"/>
        <end position="103"/>
    </location>
</feature>
<dbReference type="InterPro" id="IPR000089">
    <property type="entry name" value="Biotin_lipoyl"/>
</dbReference>
<evidence type="ECO:0000313" key="7">
    <source>
        <dbReference type="Proteomes" id="UP000295525"/>
    </source>
</evidence>
<comment type="cofactor">
    <cofactor evidence="3">
        <name>(R)-lipoate</name>
        <dbReference type="ChEBI" id="CHEBI:83088"/>
    </cofactor>
    <text evidence="3">Binds 1 lipoyl cofactor covalently.</text>
</comment>
<comment type="function">
    <text evidence="3">The glycine cleavage system catalyzes the degradation of glycine. The H protein shuttles the methylamine group of glycine from the P protein to the T protein.</text>
</comment>
<dbReference type="RefSeq" id="WP_132579429.1">
    <property type="nucleotide sequence ID" value="NZ_SMAJ01000001.1"/>
</dbReference>
<dbReference type="PROSITE" id="PS50968">
    <property type="entry name" value="BIOTINYL_LIPOYL"/>
    <property type="match status" value="1"/>
</dbReference>
<dbReference type="Proteomes" id="UP000295525">
    <property type="component" value="Unassembled WGS sequence"/>
</dbReference>
<keyword evidence="7" id="KW-1185">Reference proteome</keyword>
<dbReference type="InterPro" id="IPR033753">
    <property type="entry name" value="GCV_H/Fam206"/>
</dbReference>
<evidence type="ECO:0000259" key="5">
    <source>
        <dbReference type="PROSITE" id="PS50968"/>
    </source>
</evidence>
<organism evidence="6 7">
    <name type="scientific">Paralcaligenes ureilyticus</name>
    <dbReference type="NCBI Taxonomy" id="627131"/>
    <lineage>
        <taxon>Bacteria</taxon>
        <taxon>Pseudomonadati</taxon>
        <taxon>Pseudomonadota</taxon>
        <taxon>Betaproteobacteria</taxon>
        <taxon>Burkholderiales</taxon>
        <taxon>Alcaligenaceae</taxon>
        <taxon>Paralcaligenes</taxon>
    </lineage>
</organism>
<dbReference type="EMBL" id="SMAJ01000001">
    <property type="protein sequence ID" value="TCT11015.1"/>
    <property type="molecule type" value="Genomic_DNA"/>
</dbReference>
<dbReference type="InterPro" id="IPR011053">
    <property type="entry name" value="Single_hybrid_motif"/>
</dbReference>
<dbReference type="InterPro" id="IPR003016">
    <property type="entry name" value="2-oxoA_DH_lipoyl-BS"/>
</dbReference>
<comment type="caution">
    <text evidence="6">The sequence shown here is derived from an EMBL/GenBank/DDBJ whole genome shotgun (WGS) entry which is preliminary data.</text>
</comment>
<feature type="modified residue" description="N6-lipoyllysine" evidence="3 4">
    <location>
        <position position="63"/>
    </location>
</feature>
<dbReference type="GO" id="GO:0019464">
    <property type="term" value="P:glycine decarboxylation via glycine cleavage system"/>
    <property type="evidence" value="ECO:0007669"/>
    <property type="project" value="UniProtKB-UniRule"/>
</dbReference>
<dbReference type="CDD" id="cd06848">
    <property type="entry name" value="GCS_H"/>
    <property type="match status" value="1"/>
</dbReference>
<comment type="subunit">
    <text evidence="3">The glycine cleavage system is composed of four proteins: P, T, L and H.</text>
</comment>
<dbReference type="Gene3D" id="2.40.50.100">
    <property type="match status" value="1"/>
</dbReference>
<accession>A0A4R3MH81</accession>